<organism evidence="1 2">
    <name type="scientific">Oedothorax gibbosus</name>
    <dbReference type="NCBI Taxonomy" id="931172"/>
    <lineage>
        <taxon>Eukaryota</taxon>
        <taxon>Metazoa</taxon>
        <taxon>Ecdysozoa</taxon>
        <taxon>Arthropoda</taxon>
        <taxon>Chelicerata</taxon>
        <taxon>Arachnida</taxon>
        <taxon>Araneae</taxon>
        <taxon>Araneomorphae</taxon>
        <taxon>Entelegynae</taxon>
        <taxon>Araneoidea</taxon>
        <taxon>Linyphiidae</taxon>
        <taxon>Erigoninae</taxon>
        <taxon>Oedothorax</taxon>
    </lineage>
</organism>
<dbReference type="InterPro" id="IPR052789">
    <property type="entry name" value="SSUH2_homolog"/>
</dbReference>
<accession>A0AAV6UKK0</accession>
<dbReference type="PANTHER" id="PTHR48465">
    <property type="entry name" value="PROTEIN SSUH2 HOMOLOG"/>
    <property type="match status" value="1"/>
</dbReference>
<gene>
    <name evidence="1" type="ORF">JTE90_004917</name>
</gene>
<dbReference type="AlphaFoldDB" id="A0AAV6UKK0"/>
<protein>
    <recommendedName>
        <fullName evidence="3">Protein SSUH2 homolog</fullName>
    </recommendedName>
</protein>
<evidence type="ECO:0000313" key="1">
    <source>
        <dbReference type="EMBL" id="KAG8184819.1"/>
    </source>
</evidence>
<evidence type="ECO:0008006" key="3">
    <source>
        <dbReference type="Google" id="ProtNLM"/>
    </source>
</evidence>
<dbReference type="PANTHER" id="PTHR48465:SF1">
    <property type="entry name" value="PROTEIN SSUH2 HOMOLOG"/>
    <property type="match status" value="1"/>
</dbReference>
<evidence type="ECO:0000313" key="2">
    <source>
        <dbReference type="Proteomes" id="UP000827092"/>
    </source>
</evidence>
<keyword evidence="2" id="KW-1185">Reference proteome</keyword>
<dbReference type="EMBL" id="JAFNEN010000359">
    <property type="protein sequence ID" value="KAG8184819.1"/>
    <property type="molecule type" value="Genomic_DNA"/>
</dbReference>
<proteinExistence type="predicted"/>
<reference evidence="1 2" key="1">
    <citation type="journal article" date="2022" name="Nat. Ecol. Evol.">
        <title>A masculinizing supergene underlies an exaggerated male reproductive morph in a spider.</title>
        <authorList>
            <person name="Hendrickx F."/>
            <person name="De Corte Z."/>
            <person name="Sonet G."/>
            <person name="Van Belleghem S.M."/>
            <person name="Kostlbacher S."/>
            <person name="Vangestel C."/>
        </authorList>
    </citation>
    <scope>NUCLEOTIDE SEQUENCE [LARGE SCALE GENOMIC DNA]</scope>
    <source>
        <strain evidence="1">W744_W776</strain>
    </source>
</reference>
<dbReference type="Proteomes" id="UP000827092">
    <property type="component" value="Unassembled WGS sequence"/>
</dbReference>
<name>A0AAV6UKK0_9ARAC</name>
<comment type="caution">
    <text evidence="1">The sequence shown here is derived from an EMBL/GenBank/DDBJ whole genome shotgun (WGS) entry which is preliminary data.</text>
</comment>
<sequence length="312" mass="35465">MRLFFLKLKLRSEIQRFSLHPVSGLKPSSGRRLHKIEEIESEENFLPSLPEITEKEIKEALLREVSAHFCYGKTPAGDMVITSIKQSIAFHKEEQQQAYVSPSEIPYTASLSTCDECDGGGKYECPTCRGQGWEFCPYCRGNKWYPLAVDSFEGDCVKCQGSGERTCWQCNGDEDVRCKTCSGAGEMKSYLRLLVIWTNHVNDYIVEKGSALKAHRLRRVTGKILTQEEGPKVLPLTHFPNSAVRAASVQLIQHHAFADEKVLKQRQRLSIIPVAAVRYRWTNHEGLFHVYGNEHCVYVPDYPQKCCCCNIL</sequence>